<dbReference type="Proteomes" id="UP000198916">
    <property type="component" value="Unassembled WGS sequence"/>
</dbReference>
<evidence type="ECO:0000259" key="1">
    <source>
        <dbReference type="Pfam" id="PF04471"/>
    </source>
</evidence>
<dbReference type="Pfam" id="PF04471">
    <property type="entry name" value="Mrr_cat"/>
    <property type="match status" value="1"/>
</dbReference>
<dbReference type="EMBL" id="FNZR01000004">
    <property type="protein sequence ID" value="SEL23650.1"/>
    <property type="molecule type" value="Genomic_DNA"/>
</dbReference>
<reference evidence="3" key="1">
    <citation type="submission" date="2016-10" db="EMBL/GenBank/DDBJ databases">
        <authorList>
            <person name="Varghese N."/>
            <person name="Submissions S."/>
        </authorList>
    </citation>
    <scope>NUCLEOTIDE SEQUENCE [LARGE SCALE GENOMIC DNA]</scope>
    <source>
        <strain evidence="3">Jip14</strain>
    </source>
</reference>
<keyword evidence="2" id="KW-0540">Nuclease</keyword>
<dbReference type="Gene3D" id="3.40.1350.10">
    <property type="match status" value="1"/>
</dbReference>
<sequence>MEILEEDIDFKLIDWKQFEELCFDLLMKCQFHSLVWRQGGADSGRDIECVHPTSNPLIGPYDEKWFVECKHHTAGVSVNDIADKVAWAEAEKGVEHFMLITSSYVTVPAREWLYKKQESTSRLKIHWIEGKQLTKQLLSFPDVVLRYFVDDYTKLVKELYRQWVFHDILPEPKALYKLYKDFDARKLNYHELAFLWHAVSSSEEGIVAYCEDGQLEVFSCEFLISAMKEAVNFDYPVISEEEQISSRLYTDLGSYVSHSTRNDFLEAFYHEEIGEDRKIQIYIKREFRSIAVRIGISD</sequence>
<dbReference type="GO" id="GO:0003677">
    <property type="term" value="F:DNA binding"/>
    <property type="evidence" value="ECO:0007669"/>
    <property type="project" value="InterPro"/>
</dbReference>
<dbReference type="AlphaFoldDB" id="A0A1H7NJB7"/>
<feature type="domain" description="Restriction endonuclease type IV Mrr" evidence="1">
    <location>
        <begin position="13"/>
        <end position="134"/>
    </location>
</feature>
<dbReference type="GO" id="GO:0004519">
    <property type="term" value="F:endonuclease activity"/>
    <property type="evidence" value="ECO:0007669"/>
    <property type="project" value="UniProtKB-KW"/>
</dbReference>
<keyword evidence="3" id="KW-1185">Reference proteome</keyword>
<keyword evidence="2" id="KW-0378">Hydrolase</keyword>
<protein>
    <submittedName>
        <fullName evidence="2">Restriction endonuclease</fullName>
    </submittedName>
</protein>
<proteinExistence type="predicted"/>
<dbReference type="InterPro" id="IPR011856">
    <property type="entry name" value="tRNA_endonuc-like_dom_sf"/>
</dbReference>
<dbReference type="STRING" id="332977.SAMN05421740_10410"/>
<organism evidence="2 3">
    <name type="scientific">Parapedobacter koreensis</name>
    <dbReference type="NCBI Taxonomy" id="332977"/>
    <lineage>
        <taxon>Bacteria</taxon>
        <taxon>Pseudomonadati</taxon>
        <taxon>Bacteroidota</taxon>
        <taxon>Sphingobacteriia</taxon>
        <taxon>Sphingobacteriales</taxon>
        <taxon>Sphingobacteriaceae</taxon>
        <taxon>Parapedobacter</taxon>
    </lineage>
</organism>
<dbReference type="InterPro" id="IPR007560">
    <property type="entry name" value="Restrct_endonuc_IV_Mrr"/>
</dbReference>
<accession>A0A1H7NJB7</accession>
<evidence type="ECO:0000313" key="2">
    <source>
        <dbReference type="EMBL" id="SEL23650.1"/>
    </source>
</evidence>
<keyword evidence="2" id="KW-0255">Endonuclease</keyword>
<gene>
    <name evidence="2" type="ORF">SAMN05421740_10410</name>
</gene>
<name>A0A1H7NJB7_9SPHI</name>
<evidence type="ECO:0000313" key="3">
    <source>
        <dbReference type="Proteomes" id="UP000198916"/>
    </source>
</evidence>
<dbReference type="InterPro" id="IPR011335">
    <property type="entry name" value="Restrct_endonuc-II-like"/>
</dbReference>
<dbReference type="OrthoDB" id="789121at2"/>
<dbReference type="SUPFAM" id="SSF52980">
    <property type="entry name" value="Restriction endonuclease-like"/>
    <property type="match status" value="1"/>
</dbReference>
<dbReference type="RefSeq" id="WP_090605478.1">
    <property type="nucleotide sequence ID" value="NZ_FNZR01000004.1"/>
</dbReference>
<dbReference type="GO" id="GO:0009307">
    <property type="term" value="P:DNA restriction-modification system"/>
    <property type="evidence" value="ECO:0007669"/>
    <property type="project" value="InterPro"/>
</dbReference>